<dbReference type="AlphaFoldDB" id="A0A5C3LUQ4"/>
<accession>A0A5C3LUQ4</accession>
<evidence type="ECO:0000313" key="1">
    <source>
        <dbReference type="EMBL" id="TFK32471.1"/>
    </source>
</evidence>
<organism evidence="1 2">
    <name type="scientific">Crucibulum laeve</name>
    <dbReference type="NCBI Taxonomy" id="68775"/>
    <lineage>
        <taxon>Eukaryota</taxon>
        <taxon>Fungi</taxon>
        <taxon>Dikarya</taxon>
        <taxon>Basidiomycota</taxon>
        <taxon>Agaricomycotina</taxon>
        <taxon>Agaricomycetes</taxon>
        <taxon>Agaricomycetidae</taxon>
        <taxon>Agaricales</taxon>
        <taxon>Agaricineae</taxon>
        <taxon>Nidulariaceae</taxon>
        <taxon>Crucibulum</taxon>
    </lineage>
</organism>
<reference evidence="1 2" key="1">
    <citation type="journal article" date="2019" name="Nat. Ecol. Evol.">
        <title>Megaphylogeny resolves global patterns of mushroom evolution.</title>
        <authorList>
            <person name="Varga T."/>
            <person name="Krizsan K."/>
            <person name="Foldi C."/>
            <person name="Dima B."/>
            <person name="Sanchez-Garcia M."/>
            <person name="Sanchez-Ramirez S."/>
            <person name="Szollosi G.J."/>
            <person name="Szarkandi J.G."/>
            <person name="Papp V."/>
            <person name="Albert L."/>
            <person name="Andreopoulos W."/>
            <person name="Angelini C."/>
            <person name="Antonin V."/>
            <person name="Barry K.W."/>
            <person name="Bougher N.L."/>
            <person name="Buchanan P."/>
            <person name="Buyck B."/>
            <person name="Bense V."/>
            <person name="Catcheside P."/>
            <person name="Chovatia M."/>
            <person name="Cooper J."/>
            <person name="Damon W."/>
            <person name="Desjardin D."/>
            <person name="Finy P."/>
            <person name="Geml J."/>
            <person name="Haridas S."/>
            <person name="Hughes K."/>
            <person name="Justo A."/>
            <person name="Karasinski D."/>
            <person name="Kautmanova I."/>
            <person name="Kiss B."/>
            <person name="Kocsube S."/>
            <person name="Kotiranta H."/>
            <person name="LaButti K.M."/>
            <person name="Lechner B.E."/>
            <person name="Liimatainen K."/>
            <person name="Lipzen A."/>
            <person name="Lukacs Z."/>
            <person name="Mihaltcheva S."/>
            <person name="Morgado L.N."/>
            <person name="Niskanen T."/>
            <person name="Noordeloos M.E."/>
            <person name="Ohm R.A."/>
            <person name="Ortiz-Santana B."/>
            <person name="Ovrebo C."/>
            <person name="Racz N."/>
            <person name="Riley R."/>
            <person name="Savchenko A."/>
            <person name="Shiryaev A."/>
            <person name="Soop K."/>
            <person name="Spirin V."/>
            <person name="Szebenyi C."/>
            <person name="Tomsovsky M."/>
            <person name="Tulloss R.E."/>
            <person name="Uehling J."/>
            <person name="Grigoriev I.V."/>
            <person name="Vagvolgyi C."/>
            <person name="Papp T."/>
            <person name="Martin F.M."/>
            <person name="Miettinen O."/>
            <person name="Hibbett D.S."/>
            <person name="Nagy L.G."/>
        </authorList>
    </citation>
    <scope>NUCLEOTIDE SEQUENCE [LARGE SCALE GENOMIC DNA]</scope>
    <source>
        <strain evidence="1 2">CBS 166.37</strain>
    </source>
</reference>
<gene>
    <name evidence="1" type="ORF">BDQ12DRAFT_728662</name>
</gene>
<proteinExistence type="predicted"/>
<dbReference type="EMBL" id="ML213674">
    <property type="protein sequence ID" value="TFK32471.1"/>
    <property type="molecule type" value="Genomic_DNA"/>
</dbReference>
<dbReference type="Proteomes" id="UP000308652">
    <property type="component" value="Unassembled WGS sequence"/>
</dbReference>
<evidence type="ECO:0000313" key="2">
    <source>
        <dbReference type="Proteomes" id="UP000308652"/>
    </source>
</evidence>
<protein>
    <submittedName>
        <fullName evidence="1">Uncharacterized protein</fullName>
    </submittedName>
</protein>
<name>A0A5C3LUQ4_9AGAR</name>
<sequence length="102" mass="10758">MTSLYLTKNLTPNACAISLIEDSANHASSESVVLSAIRLGMPLPTAIIQILNNTEESYNTSTSTSHLALAAVSPTSGSSMHTDISTLRSSRATLLRVLSEIP</sequence>
<dbReference type="STRING" id="68775.A0A5C3LUQ4"/>
<keyword evidence="2" id="KW-1185">Reference proteome</keyword>